<dbReference type="Gene3D" id="2.60.40.2030">
    <property type="match status" value="6"/>
</dbReference>
<dbReference type="Gene3D" id="2.10.25.10">
    <property type="entry name" value="Laminin"/>
    <property type="match status" value="4"/>
</dbReference>
<dbReference type="InterPro" id="IPR035976">
    <property type="entry name" value="Sushi/SCR/CCP_sf"/>
</dbReference>
<evidence type="ECO:0000256" key="6">
    <source>
        <dbReference type="ARBA" id="ARBA00022737"/>
    </source>
</evidence>
<evidence type="ECO:0000256" key="15">
    <source>
        <dbReference type="SAM" id="SignalP"/>
    </source>
</evidence>
<keyword evidence="4 14" id="KW-0812">Transmembrane</keyword>
<dbReference type="GO" id="GO:0048731">
    <property type="term" value="P:system development"/>
    <property type="evidence" value="ECO:0007669"/>
    <property type="project" value="UniProtKB-ARBA"/>
</dbReference>
<dbReference type="SUPFAM" id="SSF141072">
    <property type="entry name" value="CalX-like"/>
    <property type="match status" value="6"/>
</dbReference>
<evidence type="ECO:0000256" key="10">
    <source>
        <dbReference type="ARBA" id="ARBA00023157"/>
    </source>
</evidence>
<protein>
    <submittedName>
        <fullName evidence="18">Uncharacterized protein</fullName>
    </submittedName>
</protein>
<dbReference type="Proteomes" id="UP000008743">
    <property type="component" value="Unassembled WGS sequence"/>
</dbReference>
<name>A0A0D2X0I8_CAPO3</name>
<dbReference type="InterPro" id="IPR009030">
    <property type="entry name" value="Growth_fac_rcpt_cys_sf"/>
</dbReference>
<dbReference type="InterPro" id="IPR003644">
    <property type="entry name" value="Calx_beta"/>
</dbReference>
<dbReference type="eggNOG" id="KOG4291">
    <property type="taxonomic scope" value="Eukaryota"/>
</dbReference>
<keyword evidence="3 12" id="KW-0245">EGF-like domain</keyword>
<dbReference type="InterPro" id="IPR026919">
    <property type="entry name" value="ADGRV1"/>
</dbReference>
<dbReference type="InterPro" id="IPR024731">
    <property type="entry name" value="NELL2-like_EGF"/>
</dbReference>
<dbReference type="Pfam" id="PF14670">
    <property type="entry name" value="FXa_inhibition"/>
    <property type="match status" value="1"/>
</dbReference>
<gene>
    <name evidence="18" type="ORF">CAOG_000667</name>
</gene>
<feature type="region of interest" description="Disordered" evidence="13">
    <location>
        <begin position="1501"/>
        <end position="1548"/>
    </location>
</feature>
<dbReference type="Pfam" id="PF12947">
    <property type="entry name" value="EGF_3"/>
    <property type="match status" value="1"/>
</dbReference>
<keyword evidence="7" id="KW-0106">Calcium</keyword>
<keyword evidence="6" id="KW-0677">Repeat</keyword>
<dbReference type="FunFam" id="2.10.25.10:FF:000202">
    <property type="entry name" value="Multiple epidermal growth factor-like domains 8"/>
    <property type="match status" value="1"/>
</dbReference>
<dbReference type="OrthoDB" id="41109at2759"/>
<dbReference type="STRING" id="595528.A0A0D2X0I8"/>
<dbReference type="PANTHER" id="PTHR46682">
    <property type="entry name" value="ADHESION G-PROTEIN COUPLED RECEPTOR V1"/>
    <property type="match status" value="1"/>
</dbReference>
<evidence type="ECO:0000313" key="18">
    <source>
        <dbReference type="EMBL" id="KJE89134.1"/>
    </source>
</evidence>
<keyword evidence="11" id="KW-0325">Glycoprotein</keyword>
<dbReference type="Pfam" id="PF07645">
    <property type="entry name" value="EGF_CA"/>
    <property type="match status" value="2"/>
</dbReference>
<evidence type="ECO:0000256" key="5">
    <source>
        <dbReference type="ARBA" id="ARBA00022729"/>
    </source>
</evidence>
<dbReference type="SUPFAM" id="SSF57184">
    <property type="entry name" value="Growth factor receptor domain"/>
    <property type="match status" value="1"/>
</dbReference>
<dbReference type="InterPro" id="IPR000742">
    <property type="entry name" value="EGF"/>
</dbReference>
<feature type="domain" description="EGF-like" evidence="16">
    <location>
        <begin position="461"/>
        <end position="499"/>
    </location>
</feature>
<dbReference type="GO" id="GO:0005509">
    <property type="term" value="F:calcium ion binding"/>
    <property type="evidence" value="ECO:0007669"/>
    <property type="project" value="InterPro"/>
</dbReference>
<feature type="compositionally biased region" description="Polar residues" evidence="13">
    <location>
        <begin position="1520"/>
        <end position="1537"/>
    </location>
</feature>
<dbReference type="InParanoid" id="A0A0D2X0I8"/>
<feature type="domain" description="EGF-like" evidence="16">
    <location>
        <begin position="420"/>
        <end position="460"/>
    </location>
</feature>
<dbReference type="PROSITE" id="PS01186">
    <property type="entry name" value="EGF_2"/>
    <property type="match status" value="1"/>
</dbReference>
<keyword evidence="19" id="KW-1185">Reference proteome</keyword>
<dbReference type="InterPro" id="IPR000436">
    <property type="entry name" value="Sushi_SCR_CCP_dom"/>
</dbReference>
<evidence type="ECO:0000259" key="16">
    <source>
        <dbReference type="PROSITE" id="PS50026"/>
    </source>
</evidence>
<dbReference type="GO" id="GO:0016020">
    <property type="term" value="C:membrane"/>
    <property type="evidence" value="ECO:0007669"/>
    <property type="project" value="UniProtKB-SubCell"/>
</dbReference>
<dbReference type="GO" id="GO:0001965">
    <property type="term" value="F:G-protein alpha-subunit binding"/>
    <property type="evidence" value="ECO:0007669"/>
    <property type="project" value="TreeGrafter"/>
</dbReference>
<evidence type="ECO:0000256" key="12">
    <source>
        <dbReference type="PROSITE-ProRule" id="PRU00076"/>
    </source>
</evidence>
<dbReference type="RefSeq" id="XP_004365538.1">
    <property type="nucleotide sequence ID" value="XM_004365481.1"/>
</dbReference>
<feature type="signal peptide" evidence="15">
    <location>
        <begin position="1"/>
        <end position="24"/>
    </location>
</feature>
<keyword evidence="9 14" id="KW-0472">Membrane</keyword>
<dbReference type="Gene3D" id="2.10.25.140">
    <property type="match status" value="1"/>
</dbReference>
<evidence type="ECO:0000256" key="8">
    <source>
        <dbReference type="ARBA" id="ARBA00022989"/>
    </source>
</evidence>
<dbReference type="InterPro" id="IPR018097">
    <property type="entry name" value="EGF_Ca-bd_CS"/>
</dbReference>
<evidence type="ECO:0000256" key="2">
    <source>
        <dbReference type="ARBA" id="ARBA00022473"/>
    </source>
</evidence>
<dbReference type="CDD" id="cd00054">
    <property type="entry name" value="EGF_CA"/>
    <property type="match status" value="4"/>
</dbReference>
<dbReference type="InterPro" id="IPR001881">
    <property type="entry name" value="EGF-like_Ca-bd_dom"/>
</dbReference>
<evidence type="ECO:0000256" key="9">
    <source>
        <dbReference type="ARBA" id="ARBA00023136"/>
    </source>
</evidence>
<dbReference type="SMART" id="SM00237">
    <property type="entry name" value="Calx_beta"/>
    <property type="match status" value="4"/>
</dbReference>
<dbReference type="InterPro" id="IPR000152">
    <property type="entry name" value="EGF-type_Asp/Asn_hydroxyl_site"/>
</dbReference>
<keyword evidence="8 14" id="KW-1133">Transmembrane helix</keyword>
<keyword evidence="10" id="KW-1015">Disulfide bond</keyword>
<dbReference type="SMART" id="SM00179">
    <property type="entry name" value="EGF_CA"/>
    <property type="match status" value="4"/>
</dbReference>
<dbReference type="SUPFAM" id="SSF57196">
    <property type="entry name" value="EGF/Laminin"/>
    <property type="match status" value="1"/>
</dbReference>
<feature type="transmembrane region" description="Helical" evidence="14">
    <location>
        <begin position="1403"/>
        <end position="1426"/>
    </location>
</feature>
<dbReference type="InterPro" id="IPR049883">
    <property type="entry name" value="NOTCH1_EGF-like"/>
</dbReference>
<dbReference type="SMART" id="SM00032">
    <property type="entry name" value="CCP"/>
    <property type="match status" value="1"/>
</dbReference>
<dbReference type="SMART" id="SM00181">
    <property type="entry name" value="EGF"/>
    <property type="match status" value="6"/>
</dbReference>
<evidence type="ECO:0000256" key="14">
    <source>
        <dbReference type="SAM" id="Phobius"/>
    </source>
</evidence>
<dbReference type="GO" id="GO:0010855">
    <property type="term" value="F:adenylate cyclase inhibitor activity"/>
    <property type="evidence" value="ECO:0007669"/>
    <property type="project" value="TreeGrafter"/>
</dbReference>
<dbReference type="PROSITE" id="PS50923">
    <property type="entry name" value="SUSHI"/>
    <property type="match status" value="1"/>
</dbReference>
<dbReference type="PROSITE" id="PS01187">
    <property type="entry name" value="EGF_CA"/>
    <property type="match status" value="1"/>
</dbReference>
<dbReference type="GO" id="GO:0071277">
    <property type="term" value="P:cellular response to calcium ion"/>
    <property type="evidence" value="ECO:0007669"/>
    <property type="project" value="TreeGrafter"/>
</dbReference>
<evidence type="ECO:0000256" key="3">
    <source>
        <dbReference type="ARBA" id="ARBA00022536"/>
    </source>
</evidence>
<dbReference type="CDD" id="cd00033">
    <property type="entry name" value="CCP"/>
    <property type="match status" value="1"/>
</dbReference>
<organism evidence="18 19">
    <name type="scientific">Capsaspora owczarzaki (strain ATCC 30864)</name>
    <dbReference type="NCBI Taxonomy" id="595528"/>
    <lineage>
        <taxon>Eukaryota</taxon>
        <taxon>Filasterea</taxon>
        <taxon>Capsaspora</taxon>
    </lineage>
</organism>
<evidence type="ECO:0000313" key="19">
    <source>
        <dbReference type="Proteomes" id="UP000008743"/>
    </source>
</evidence>
<keyword evidence="2" id="KW-0217">Developmental protein</keyword>
<dbReference type="Pfam" id="PF03160">
    <property type="entry name" value="Calx-beta"/>
    <property type="match status" value="5"/>
</dbReference>
<dbReference type="PROSITE" id="PS50026">
    <property type="entry name" value="EGF_3"/>
    <property type="match status" value="2"/>
</dbReference>
<dbReference type="GO" id="GO:0004930">
    <property type="term" value="F:G protein-coupled receptor activity"/>
    <property type="evidence" value="ECO:0007669"/>
    <property type="project" value="InterPro"/>
</dbReference>
<dbReference type="PANTHER" id="PTHR46682:SF1">
    <property type="entry name" value="ADHESION G-PROTEIN COUPLED RECEPTOR V1"/>
    <property type="match status" value="1"/>
</dbReference>
<feature type="chain" id="PRO_5002266714" evidence="15">
    <location>
        <begin position="25"/>
        <end position="1566"/>
    </location>
</feature>
<dbReference type="GO" id="GO:0048513">
    <property type="term" value="P:animal organ development"/>
    <property type="evidence" value="ECO:0007669"/>
    <property type="project" value="UniProtKB-ARBA"/>
</dbReference>
<dbReference type="Gene3D" id="2.10.70.10">
    <property type="entry name" value="Complement Module, domain 1"/>
    <property type="match status" value="1"/>
</dbReference>
<evidence type="ECO:0000256" key="7">
    <source>
        <dbReference type="ARBA" id="ARBA00022837"/>
    </source>
</evidence>
<proteinExistence type="predicted"/>
<dbReference type="PROSITE" id="PS00010">
    <property type="entry name" value="ASX_HYDROXYL"/>
    <property type="match status" value="2"/>
</dbReference>
<dbReference type="SUPFAM" id="SSF57535">
    <property type="entry name" value="Complement control module/SCR domain"/>
    <property type="match status" value="1"/>
</dbReference>
<dbReference type="FunFam" id="2.10.25.10:FF:000037">
    <property type="entry name" value="Signal peptide, CUB domain and EGF-like domain-containing 2"/>
    <property type="match status" value="1"/>
</dbReference>
<comment type="caution">
    <text evidence="12">Lacks conserved residue(s) required for the propagation of feature annotation.</text>
</comment>
<accession>A0A0D2X0I8</accession>
<dbReference type="GO" id="GO:0005737">
    <property type="term" value="C:cytoplasm"/>
    <property type="evidence" value="ECO:0007669"/>
    <property type="project" value="TreeGrafter"/>
</dbReference>
<dbReference type="Pfam" id="PF01414">
    <property type="entry name" value="DSL"/>
    <property type="match status" value="1"/>
</dbReference>
<evidence type="ECO:0000259" key="17">
    <source>
        <dbReference type="PROSITE" id="PS50923"/>
    </source>
</evidence>
<evidence type="ECO:0000256" key="4">
    <source>
        <dbReference type="ARBA" id="ARBA00022692"/>
    </source>
</evidence>
<dbReference type="EMBL" id="KE346360">
    <property type="protein sequence ID" value="KJE89134.1"/>
    <property type="molecule type" value="Genomic_DNA"/>
</dbReference>
<dbReference type="InterPro" id="IPR038081">
    <property type="entry name" value="CalX-like_sf"/>
</dbReference>
<evidence type="ECO:0000256" key="11">
    <source>
        <dbReference type="ARBA" id="ARBA00023180"/>
    </source>
</evidence>
<dbReference type="eggNOG" id="KOG1306">
    <property type="taxonomic scope" value="Eukaryota"/>
</dbReference>
<feature type="domain" description="Sushi" evidence="17">
    <location>
        <begin position="274"/>
        <end position="334"/>
    </location>
</feature>
<reference evidence="19" key="1">
    <citation type="submission" date="2011-02" db="EMBL/GenBank/DDBJ databases">
        <title>The Genome Sequence of Capsaspora owczarzaki ATCC 30864.</title>
        <authorList>
            <person name="Russ C."/>
            <person name="Cuomo C."/>
            <person name="Burger G."/>
            <person name="Gray M.W."/>
            <person name="Holland P.W.H."/>
            <person name="King N."/>
            <person name="Lang F.B.F."/>
            <person name="Roger A.J."/>
            <person name="Ruiz-Trillo I."/>
            <person name="Young S.K."/>
            <person name="Zeng Q."/>
            <person name="Gargeya S."/>
            <person name="Alvarado L."/>
            <person name="Berlin A."/>
            <person name="Chapman S.B."/>
            <person name="Chen Z."/>
            <person name="Freedman E."/>
            <person name="Gellesch M."/>
            <person name="Goldberg J."/>
            <person name="Griggs A."/>
            <person name="Gujja S."/>
            <person name="Heilman E."/>
            <person name="Heiman D."/>
            <person name="Howarth C."/>
            <person name="Mehta T."/>
            <person name="Neiman D."/>
            <person name="Pearson M."/>
            <person name="Roberts A."/>
            <person name="Saif S."/>
            <person name="Shea T."/>
            <person name="Shenoy N."/>
            <person name="Sisk P."/>
            <person name="Stolte C."/>
            <person name="Sykes S."/>
            <person name="White J."/>
            <person name="Yandava C."/>
            <person name="Haas B."/>
            <person name="Nusbaum C."/>
            <person name="Birren B."/>
        </authorList>
    </citation>
    <scope>NUCLEOTIDE SEQUENCE</scope>
    <source>
        <strain evidence="19">ATCC 30864</strain>
    </source>
</reference>
<dbReference type="FunFam" id="2.10.25.10:FF:000038">
    <property type="entry name" value="Fibrillin 2"/>
    <property type="match status" value="1"/>
</dbReference>
<comment type="subcellular location">
    <subcellularLocation>
        <location evidence="1">Membrane</location>
        <topology evidence="1">Single-pass type I membrane protein</topology>
    </subcellularLocation>
</comment>
<evidence type="ECO:0000256" key="13">
    <source>
        <dbReference type="SAM" id="MobiDB-lite"/>
    </source>
</evidence>
<evidence type="ECO:0000256" key="1">
    <source>
        <dbReference type="ARBA" id="ARBA00004479"/>
    </source>
</evidence>
<dbReference type="PhylomeDB" id="A0A0D2X0I8"/>
<keyword evidence="5 15" id="KW-0732">Signal</keyword>
<sequence>MARVLIALVIATAILALAPPRAQAASVAGRISWTVRHLYFTISTFSCDEGESSGVTALDPYCNFQVRWGASGTTNTYNAVVSDIIINTNAPRWNYQRTGTATGWDGSVYFSVSCWESDAAGQLNGNYMGVVTKNIPSMQTNYAYGTITSATSWTGMSIGALGGGCATVPNVYVYYRADCDAGYYGPTCNEFCQVGSPAACTACNSVTGACTCSAGYLGKDCNTCDAANQYYSNGAGICTQCIPENSATAGYNCLTDGTRSCLPGWKGSNCNIRKSCLPNPPAPANAVANSCTTTYGSTCTYSCQSGYAATSGSTSSTTCTDQELWSSFSLTCNNIDECAPGGGNLCAQICSDTIGNYTCSCRSGYHQNGNGRGVGGCTSINECAANNGGCSQNCIDTPESFYCGCFSGYRLAGDGTSCPDIDECAENLDNCHANATCTNAPGSFLCNCISGYSGNGVTCTDIDECAAPAAPCDPNAGCLNLPGTFKCTCDVGFVGNGFSCVANNSASFMADLRLVVTSEGTTVLLYVNTTVARDGSLVYFTVTGVEAVLGEDYVVVTPSPLEFNLGDTVKAIEITIIADGVAEDVEKLTVQLYDARYLSIGEHNQSTVVIDANDHTNGAVRMVPESRDLRVSITAGSYPLTVERYAAASLDQAVNVTIHRGSGVARRDALADQDFTLIIPANSNQATLNVPLPLSTTPSLDVTYTYSLAEAAMVGGGPAPALGYYASASVTVDAHDDPYGVFGLAFATARLNESSTTQILVTRSQGMFGTTVVRVRTTVLTVNQAGGVQLASASDFTPFSTLLTFTPSDSSLTVPITIVADGIPEVDEIFGVVLELVSGNGRIDPSAALEKITIPENDDARGVLSVTRISSCSEESLVVGGVLQPNNTVQVEIRRSAGLYGDISFSWSTHDGKFDDATLLSQNTALAAQPDYNAVTRQVVTMGAGVDRIQISVQLLDDAVPELDEYFYVQLDGAMGGARIDPINNFTDVCISNNDVPYGQLAFEHPSDMRLGPAGVRRWLFQQGDTMAVVVKRYYGAFHAISGLVTIVMGSDASPAEASDFVGGVVTQPVSFAEGETSKVLYWTAANDSIADADYKTFRFVLSANGASSGEEATSLLTTSSLDSQIPAVIDAKAPGQGVLGFVATDISVQEVTELVTLFVTRNGASQSAVTYTTYARAGTASVDDFDASNTNNAHTLAQSDSTQGFSLAILDDDIPEGSETFTVELQNVVGARRAWACVATVTIVASDDGNGVIAFANSTTTDTPVIASVSENSGTLRLPLLREIGLFGQVTVTFVISTDVRSHADLDPLRQLSLPPARSNLTRDIDEMPYEVVFADGQDEGFLDIPIYDTAGYQGTRVFFIRLTLVAGGARLGAQRAMAVLITDNERAPPPSDNGSTSAATVGIAVGVPAVLLLIILLIVLLLVAARRKHKKEKRAREPPMSLTGSVVGIELNPLRRSDNGTYDTLHPQDSTYDTLGGAGYDSRVDNPIYDVSVDDNNQLYDTLNGAGNRPPPPPATVPGSTYAQLDHQSPTNSAPPSIGSPAADYEEFASAAHQRKMEEAVGQM</sequence>
<dbReference type="InterPro" id="IPR001774">
    <property type="entry name" value="DSL"/>
</dbReference>